<comment type="caution">
    <text evidence="2">The sequence shown here is derived from an EMBL/GenBank/DDBJ whole genome shotgun (WGS) entry which is preliminary data.</text>
</comment>
<feature type="transmembrane region" description="Helical" evidence="1">
    <location>
        <begin position="25"/>
        <end position="50"/>
    </location>
</feature>
<dbReference type="AlphaFoldDB" id="A0A9W6SI03"/>
<name>A0A9W6SI03_9ACTN</name>
<keyword evidence="1" id="KW-0472">Membrane</keyword>
<dbReference type="EMBL" id="BSTX01000001">
    <property type="protein sequence ID" value="GLZ75856.1"/>
    <property type="molecule type" value="Genomic_DNA"/>
</dbReference>
<sequence length="245" mass="26661">MSSLATPWPRQLRGTYLAIIYGNAWYWWAWAVLILVYVLIAAAIGLWGSIDISLWESSLNSARGTMGAVGVMLTPVIMPLVVAQGVTRRTFALAAILSVVSMAVVSSLLIVLGNAGEALIYRLNDIPQVFQSAHLYSGPGQYHLVFTEALLMQLGYVMGGWAIGTFFYRFGPWLGILLIPVGVLPAVLTEMLVSRGGWFGDGFVLDFSREWPAWAVALTAVGGLAVMFLILRGLLIGTPLRQRKS</sequence>
<reference evidence="2" key="1">
    <citation type="submission" date="2023-03" db="EMBL/GenBank/DDBJ databases">
        <title>Actinorhabdospora filicis NBRC 111898.</title>
        <authorList>
            <person name="Ichikawa N."/>
            <person name="Sato H."/>
            <person name="Tonouchi N."/>
        </authorList>
    </citation>
    <scope>NUCLEOTIDE SEQUENCE</scope>
    <source>
        <strain evidence="2">NBRC 111898</strain>
    </source>
</reference>
<evidence type="ECO:0000313" key="2">
    <source>
        <dbReference type="EMBL" id="GLZ75856.1"/>
    </source>
</evidence>
<proteinExistence type="predicted"/>
<evidence type="ECO:0000256" key="1">
    <source>
        <dbReference type="SAM" id="Phobius"/>
    </source>
</evidence>
<feature type="transmembrane region" description="Helical" evidence="1">
    <location>
        <begin position="90"/>
        <end position="112"/>
    </location>
</feature>
<dbReference type="Proteomes" id="UP001165079">
    <property type="component" value="Unassembled WGS sequence"/>
</dbReference>
<accession>A0A9W6SI03</accession>
<feature type="transmembrane region" description="Helical" evidence="1">
    <location>
        <begin position="62"/>
        <end position="83"/>
    </location>
</feature>
<keyword evidence="1" id="KW-1133">Transmembrane helix</keyword>
<feature type="transmembrane region" description="Helical" evidence="1">
    <location>
        <begin position="170"/>
        <end position="193"/>
    </location>
</feature>
<gene>
    <name evidence="2" type="ORF">Afil01_06630</name>
</gene>
<feature type="transmembrane region" description="Helical" evidence="1">
    <location>
        <begin position="213"/>
        <end position="235"/>
    </location>
</feature>
<keyword evidence="1" id="KW-0812">Transmembrane</keyword>
<evidence type="ECO:0000313" key="3">
    <source>
        <dbReference type="Proteomes" id="UP001165079"/>
    </source>
</evidence>
<protein>
    <submittedName>
        <fullName evidence="2">Uncharacterized protein</fullName>
    </submittedName>
</protein>
<organism evidence="2 3">
    <name type="scientific">Actinorhabdospora filicis</name>
    <dbReference type="NCBI Taxonomy" id="1785913"/>
    <lineage>
        <taxon>Bacteria</taxon>
        <taxon>Bacillati</taxon>
        <taxon>Actinomycetota</taxon>
        <taxon>Actinomycetes</taxon>
        <taxon>Micromonosporales</taxon>
        <taxon>Micromonosporaceae</taxon>
        <taxon>Actinorhabdospora</taxon>
    </lineage>
</organism>
<dbReference type="RefSeq" id="WP_285661074.1">
    <property type="nucleotide sequence ID" value="NZ_BSTX01000001.1"/>
</dbReference>
<feature type="transmembrane region" description="Helical" evidence="1">
    <location>
        <begin position="142"/>
        <end position="163"/>
    </location>
</feature>
<keyword evidence="3" id="KW-1185">Reference proteome</keyword>